<name>A0A934U3Z8_9FIRM</name>
<evidence type="ECO:0000256" key="7">
    <source>
        <dbReference type="ARBA" id="ARBA00023204"/>
    </source>
</evidence>
<dbReference type="AlphaFoldDB" id="A0A934U3Z8"/>
<evidence type="ECO:0000256" key="4">
    <source>
        <dbReference type="ARBA" id="ARBA00022741"/>
    </source>
</evidence>
<dbReference type="InterPro" id="IPR004604">
    <property type="entry name" value="DNA_recomb/repair_RecN"/>
</dbReference>
<comment type="function">
    <text evidence="1 9">May be involved in recombinational repair of damaged DNA.</text>
</comment>
<reference evidence="11" key="1">
    <citation type="submission" date="2021-01" db="EMBL/GenBank/DDBJ databases">
        <title>Genome public.</title>
        <authorList>
            <person name="Liu C."/>
            <person name="Sun Q."/>
        </authorList>
    </citation>
    <scope>NUCLEOTIDE SEQUENCE</scope>
    <source>
        <strain evidence="11">M6</strain>
    </source>
</reference>
<dbReference type="RefSeq" id="WP_186832893.1">
    <property type="nucleotide sequence ID" value="NZ_JAEQMG010000048.1"/>
</dbReference>
<organism evidence="11 12">
    <name type="scientific">Ruminococcus difficilis</name>
    <dbReference type="NCBI Taxonomy" id="2763069"/>
    <lineage>
        <taxon>Bacteria</taxon>
        <taxon>Bacillati</taxon>
        <taxon>Bacillota</taxon>
        <taxon>Clostridia</taxon>
        <taxon>Eubacteriales</taxon>
        <taxon>Oscillospiraceae</taxon>
        <taxon>Ruminococcus</taxon>
    </lineage>
</organism>
<feature type="domain" description="RecF/RecN/SMC N-terminal" evidence="10">
    <location>
        <begin position="2"/>
        <end position="506"/>
    </location>
</feature>
<dbReference type="GO" id="GO:0009432">
    <property type="term" value="P:SOS response"/>
    <property type="evidence" value="ECO:0007669"/>
    <property type="project" value="TreeGrafter"/>
</dbReference>
<keyword evidence="7 9" id="KW-0234">DNA repair</keyword>
<evidence type="ECO:0000259" key="10">
    <source>
        <dbReference type="Pfam" id="PF02463"/>
    </source>
</evidence>
<gene>
    <name evidence="11" type="primary">recN</name>
    <name evidence="11" type="ORF">JKK62_05465</name>
</gene>
<protein>
    <recommendedName>
        <fullName evidence="3 9">DNA repair protein RecN</fullName>
    </recommendedName>
    <alternativeName>
        <fullName evidence="8 9">Recombination protein N</fullName>
    </alternativeName>
</protein>
<keyword evidence="12" id="KW-1185">Reference proteome</keyword>
<comment type="similarity">
    <text evidence="2 9">Belongs to the RecN family.</text>
</comment>
<proteinExistence type="inferred from homology"/>
<evidence type="ECO:0000256" key="5">
    <source>
        <dbReference type="ARBA" id="ARBA00022763"/>
    </source>
</evidence>
<dbReference type="Pfam" id="PF02463">
    <property type="entry name" value="SMC_N"/>
    <property type="match status" value="1"/>
</dbReference>
<comment type="caution">
    <text evidence="11">The sequence shown here is derived from an EMBL/GenBank/DDBJ whole genome shotgun (WGS) entry which is preliminary data.</text>
</comment>
<dbReference type="PIRSF" id="PIRSF003128">
    <property type="entry name" value="RecN"/>
    <property type="match status" value="1"/>
</dbReference>
<evidence type="ECO:0000256" key="9">
    <source>
        <dbReference type="PIRNR" id="PIRNR003128"/>
    </source>
</evidence>
<evidence type="ECO:0000313" key="11">
    <source>
        <dbReference type="EMBL" id="MBK6088104.1"/>
    </source>
</evidence>
<dbReference type="InterPro" id="IPR027417">
    <property type="entry name" value="P-loop_NTPase"/>
</dbReference>
<accession>A0A934U3Z8</accession>
<dbReference type="FunFam" id="3.40.50.300:FF:000319">
    <property type="entry name" value="DNA repair protein RecN"/>
    <property type="match status" value="1"/>
</dbReference>
<keyword evidence="4" id="KW-0547">Nucleotide-binding</keyword>
<evidence type="ECO:0000256" key="6">
    <source>
        <dbReference type="ARBA" id="ARBA00022840"/>
    </source>
</evidence>
<evidence type="ECO:0000256" key="1">
    <source>
        <dbReference type="ARBA" id="ARBA00003618"/>
    </source>
</evidence>
<dbReference type="GO" id="GO:0006281">
    <property type="term" value="P:DNA repair"/>
    <property type="evidence" value="ECO:0007669"/>
    <property type="project" value="UniProtKB-KW"/>
</dbReference>
<dbReference type="Proteomes" id="UP000633365">
    <property type="component" value="Unassembled WGS sequence"/>
</dbReference>
<keyword evidence="6" id="KW-0067">ATP-binding</keyword>
<evidence type="ECO:0000256" key="2">
    <source>
        <dbReference type="ARBA" id="ARBA00009441"/>
    </source>
</evidence>
<dbReference type="Gene3D" id="3.40.50.300">
    <property type="entry name" value="P-loop containing nucleotide triphosphate hydrolases"/>
    <property type="match status" value="2"/>
</dbReference>
<dbReference type="CDD" id="cd03241">
    <property type="entry name" value="ABC_RecN"/>
    <property type="match status" value="2"/>
</dbReference>
<dbReference type="FunFam" id="3.40.50.300:FF:000356">
    <property type="entry name" value="DNA repair protein RecN"/>
    <property type="match status" value="1"/>
</dbReference>
<dbReference type="PANTHER" id="PTHR11059">
    <property type="entry name" value="DNA REPAIR PROTEIN RECN"/>
    <property type="match status" value="1"/>
</dbReference>
<dbReference type="GO" id="GO:0005524">
    <property type="term" value="F:ATP binding"/>
    <property type="evidence" value="ECO:0007669"/>
    <property type="project" value="UniProtKB-KW"/>
</dbReference>
<dbReference type="GO" id="GO:0043590">
    <property type="term" value="C:bacterial nucleoid"/>
    <property type="evidence" value="ECO:0007669"/>
    <property type="project" value="TreeGrafter"/>
</dbReference>
<dbReference type="InterPro" id="IPR003395">
    <property type="entry name" value="RecF/RecN/SMC_N"/>
</dbReference>
<keyword evidence="5 9" id="KW-0227">DNA damage</keyword>
<dbReference type="NCBIfam" id="TIGR00634">
    <property type="entry name" value="recN"/>
    <property type="match status" value="1"/>
</dbReference>
<sequence>MLTNLYIENIAVIEKSNIDFTNGLNVLTGETGAGKSIVIDAINAVLGKRSSRGMIRTGADAAYVSATFEELSELVHKKLGAMGYSAEDGSLILSRELSVSGKNTCRINSRPATVAALKELGEYLINIHGQNDNLELMNPALHIVYIDALADIGERLAAYRGLYRELKAVEEELNSADTDESERLRRMDLLSFQITELEDADITVGEYDALSEERNALQNREKIAKELMRARIALDGDDEADGVLRMTDDAATSVMNASRYLSTLEGAADRLSSALYELQEISRELEGAMDDIDADPHRLEEIEERLDLLYRLRHKYGDSEEEMLAYLDNAKKELNALSDYAFNREQLEKRREELYNNAYHSAKELSDIRKKVCETFRESVEREMAFLLMPDVRLEIRHEEVEMNTRGIDKIEFLISVNPGEEPKPVSKIASGGELSRMMLAIKTVLSRADFVQTLIFDEIDTGISGSAADRVGKKLHQLSADSQVLCVTHQAQIAAFADNHLFISKSVHDERTFTQVDSLDEEGRVRELARIVGGEQITDSALNHAKQLLEAAKE</sequence>
<dbReference type="GO" id="GO:0006310">
    <property type="term" value="P:DNA recombination"/>
    <property type="evidence" value="ECO:0007669"/>
    <property type="project" value="InterPro"/>
</dbReference>
<evidence type="ECO:0000256" key="8">
    <source>
        <dbReference type="ARBA" id="ARBA00033408"/>
    </source>
</evidence>
<dbReference type="SUPFAM" id="SSF52540">
    <property type="entry name" value="P-loop containing nucleoside triphosphate hydrolases"/>
    <property type="match status" value="1"/>
</dbReference>
<evidence type="ECO:0000313" key="12">
    <source>
        <dbReference type="Proteomes" id="UP000633365"/>
    </source>
</evidence>
<dbReference type="EMBL" id="JAEQMG010000048">
    <property type="protein sequence ID" value="MBK6088104.1"/>
    <property type="molecule type" value="Genomic_DNA"/>
</dbReference>
<evidence type="ECO:0000256" key="3">
    <source>
        <dbReference type="ARBA" id="ARBA00021315"/>
    </source>
</evidence>
<dbReference type="PANTHER" id="PTHR11059:SF0">
    <property type="entry name" value="DNA REPAIR PROTEIN RECN"/>
    <property type="match status" value="1"/>
</dbReference>